<evidence type="ECO:0000256" key="1">
    <source>
        <dbReference type="SAM" id="Phobius"/>
    </source>
</evidence>
<feature type="transmembrane region" description="Helical" evidence="1">
    <location>
        <begin position="30"/>
        <end position="46"/>
    </location>
</feature>
<evidence type="ECO:0000313" key="3">
    <source>
        <dbReference type="Proteomes" id="UP000002593"/>
    </source>
</evidence>
<dbReference type="AlphaFoldDB" id="A2BJK6"/>
<dbReference type="STRING" id="415426.Hbut_0295"/>
<dbReference type="KEGG" id="hbu:Hbut_0295"/>
<feature type="transmembrane region" description="Helical" evidence="1">
    <location>
        <begin position="78"/>
        <end position="97"/>
    </location>
</feature>
<keyword evidence="1" id="KW-1133">Transmembrane helix</keyword>
<dbReference type="EnsemblBacteria" id="ABM80167">
    <property type="protein sequence ID" value="ABM80167"/>
    <property type="gene ID" value="Hbut_0295"/>
</dbReference>
<proteinExistence type="predicted"/>
<protein>
    <submittedName>
        <fullName evidence="2">Uncharacterized protein</fullName>
    </submittedName>
</protein>
<keyword evidence="1" id="KW-0812">Transmembrane</keyword>
<feature type="transmembrane region" description="Helical" evidence="1">
    <location>
        <begin position="53"/>
        <end position="72"/>
    </location>
</feature>
<keyword evidence="3" id="KW-1185">Reference proteome</keyword>
<dbReference type="GeneID" id="4781326"/>
<feature type="transmembrane region" description="Helical" evidence="1">
    <location>
        <begin position="7"/>
        <end position="24"/>
    </location>
</feature>
<keyword evidence="1" id="KW-0472">Membrane</keyword>
<dbReference type="RefSeq" id="WP_011821485.1">
    <property type="nucleotide sequence ID" value="NC_008818.1"/>
</dbReference>
<reference evidence="2 3" key="1">
    <citation type="journal article" date="2007" name="Archaea">
        <title>The genome of Hyperthermus butylicus: a sulfur-reducing, peptide fermenting, neutrophilic Crenarchaeote growing up to 108 degrees C.</title>
        <authorList>
            <person name="Brugger K."/>
            <person name="Chen L."/>
            <person name="Stark M."/>
            <person name="Zibat A."/>
            <person name="Redder P."/>
            <person name="Ruepp A."/>
            <person name="Awayez M."/>
            <person name="She Q."/>
            <person name="Garrett R.A."/>
            <person name="Klenk H.P."/>
        </authorList>
    </citation>
    <scope>NUCLEOTIDE SEQUENCE [LARGE SCALE GENOMIC DNA]</scope>
    <source>
        <strain evidence="3">DSM 5456 / JCM 9403 / PLM1-5</strain>
    </source>
</reference>
<dbReference type="EMBL" id="CP000493">
    <property type="protein sequence ID" value="ABM80167.1"/>
    <property type="molecule type" value="Genomic_DNA"/>
</dbReference>
<gene>
    <name evidence="2" type="ordered locus">Hbut_0295</name>
</gene>
<sequence length="108" mass="11181">MPKLYPTPLVIVIAAAVLAVLSLATGDTATAVYAVFWMLAGLALALKDEPPLLALASAIATMAAAAVIAGDYTVVQKFLVAAAAAALAYLVYIRATTAKHRLQRGRRS</sequence>
<accession>A2BJK6</accession>
<name>A2BJK6_HYPBU</name>
<dbReference type="HOGENOM" id="CLU_2190995_0_0_2"/>
<organism evidence="2 3">
    <name type="scientific">Hyperthermus butylicus (strain DSM 5456 / JCM 9403 / PLM1-5)</name>
    <dbReference type="NCBI Taxonomy" id="415426"/>
    <lineage>
        <taxon>Archaea</taxon>
        <taxon>Thermoproteota</taxon>
        <taxon>Thermoprotei</taxon>
        <taxon>Desulfurococcales</taxon>
        <taxon>Pyrodictiaceae</taxon>
        <taxon>Hyperthermus</taxon>
    </lineage>
</organism>
<dbReference type="Proteomes" id="UP000002593">
    <property type="component" value="Chromosome"/>
</dbReference>
<evidence type="ECO:0000313" key="2">
    <source>
        <dbReference type="EMBL" id="ABM80167.1"/>
    </source>
</evidence>